<dbReference type="Proteomes" id="UP000321062">
    <property type="component" value="Chromosome"/>
</dbReference>
<dbReference type="AlphaFoldDB" id="A0A5B9DSQ3"/>
<organism evidence="1 2">
    <name type="scientific">Paradevosia tibetensis</name>
    <dbReference type="NCBI Taxonomy" id="1447062"/>
    <lineage>
        <taxon>Bacteria</taxon>
        <taxon>Pseudomonadati</taxon>
        <taxon>Pseudomonadota</taxon>
        <taxon>Alphaproteobacteria</taxon>
        <taxon>Hyphomicrobiales</taxon>
        <taxon>Devosiaceae</taxon>
        <taxon>Paradevosia</taxon>
    </lineage>
</organism>
<evidence type="ECO:0000313" key="2">
    <source>
        <dbReference type="Proteomes" id="UP000321062"/>
    </source>
</evidence>
<keyword evidence="2" id="KW-1185">Reference proteome</keyword>
<dbReference type="KEGG" id="yti:FNA67_15295"/>
<dbReference type="EMBL" id="CP041690">
    <property type="protein sequence ID" value="QEE21468.1"/>
    <property type="molecule type" value="Genomic_DNA"/>
</dbReference>
<dbReference type="RefSeq" id="WP_147656726.1">
    <property type="nucleotide sequence ID" value="NZ_BMFM01000001.1"/>
</dbReference>
<name>A0A5B9DSQ3_9HYPH</name>
<evidence type="ECO:0000313" key="1">
    <source>
        <dbReference type="EMBL" id="QEE21468.1"/>
    </source>
</evidence>
<reference evidence="1 2" key="1">
    <citation type="journal article" date="2015" name="Int. J. Syst. Evol. Microbiol.">
        <title>Youhaiella tibetensis gen. nov., sp. nov., isolated from subsurface sediment.</title>
        <authorList>
            <person name="Wang Y.X."/>
            <person name="Huang F.Q."/>
            <person name="Nogi Y."/>
            <person name="Pang S.J."/>
            <person name="Wang P.K."/>
            <person name="Lv J."/>
        </authorList>
    </citation>
    <scope>NUCLEOTIDE SEQUENCE [LARGE SCALE GENOMIC DNA]</scope>
    <source>
        <strain evidence="2">fig4</strain>
    </source>
</reference>
<protein>
    <submittedName>
        <fullName evidence="1">Uncharacterized protein</fullName>
    </submittedName>
</protein>
<sequence length="81" mass="9222">MTEPQPAPRPDLFTNKDADAWAEQFHLLFYVLDMSPMQIAQIDYGLAPDDPEAGLVFPWAHEIARHFPRVDVRAMIEAATK</sequence>
<accession>A0A5B9DSQ3</accession>
<gene>
    <name evidence="1" type="ORF">FNA67_15295</name>
</gene>
<dbReference type="OrthoDB" id="8451310at2"/>
<proteinExistence type="predicted"/>